<gene>
    <name evidence="2" type="primary">A02g512130.1_BraROA</name>
    <name evidence="2" type="ORF">IGI04_008324</name>
</gene>
<sequence length="411" mass="46762">MDWASRGESMGASWIVKDEKGKVLEHSRHAFVEVGSLTEAKLQLWLWVLESMRSLKKKKVRFVSSFGDLIEAIEKPSCWPALQFEVGEIKRELQAFEAWELRIGSSNTIRCASFIAQSVRNLGLTQSYVAAGHPRWLDHIYANDRSASGDPERVCDCPTIGWHYKIISKQAACRVEGISELYSGSGWSLPPARTTRQLNLQIFLTTQSLTQASDSPQWSVEGALQNSFNSALVWNVLREHKPPWPLAKLIWFNAAIPRHAMTAWLFGLNRNPTLVRIHAWNPETDKTCLLCGLEEESRDHLFFQCQYSSQVWTQIMGKLGLPSPPTEWEHTTEWIHRLPPPITLKTAVIQAWQGTIYLIWQERNRRFHDGLTFPPARFMKSLISLLRIKALALSATGRALGDKLLFLCSGE</sequence>
<name>A0ABQ7NMG4_BRACM</name>
<protein>
    <recommendedName>
        <fullName evidence="1">Reverse transcriptase zinc-binding domain-containing protein</fullName>
    </recommendedName>
</protein>
<proteinExistence type="predicted"/>
<dbReference type="PANTHER" id="PTHR33116:SF84">
    <property type="entry name" value="RNA-DIRECTED DNA POLYMERASE"/>
    <property type="match status" value="1"/>
</dbReference>
<dbReference type="Proteomes" id="UP000823674">
    <property type="component" value="Chromosome A02"/>
</dbReference>
<comment type="caution">
    <text evidence="2">The sequence shown here is derived from an EMBL/GenBank/DDBJ whole genome shotgun (WGS) entry which is preliminary data.</text>
</comment>
<evidence type="ECO:0000313" key="3">
    <source>
        <dbReference type="Proteomes" id="UP000823674"/>
    </source>
</evidence>
<evidence type="ECO:0000259" key="1">
    <source>
        <dbReference type="Pfam" id="PF13966"/>
    </source>
</evidence>
<dbReference type="PANTHER" id="PTHR33116">
    <property type="entry name" value="REVERSE TRANSCRIPTASE ZINC-BINDING DOMAIN-CONTAINING PROTEIN-RELATED-RELATED"/>
    <property type="match status" value="1"/>
</dbReference>
<reference evidence="2 3" key="1">
    <citation type="submission" date="2021-03" db="EMBL/GenBank/DDBJ databases">
        <authorList>
            <person name="King G.J."/>
            <person name="Bancroft I."/>
            <person name="Baten A."/>
            <person name="Bloomfield J."/>
            <person name="Borpatragohain P."/>
            <person name="He Z."/>
            <person name="Irish N."/>
            <person name="Irwin J."/>
            <person name="Liu K."/>
            <person name="Mauleon R.P."/>
            <person name="Moore J."/>
            <person name="Morris R."/>
            <person name="Ostergaard L."/>
            <person name="Wang B."/>
            <person name="Wells R."/>
        </authorList>
    </citation>
    <scope>NUCLEOTIDE SEQUENCE [LARGE SCALE GENOMIC DNA]</scope>
    <source>
        <strain evidence="2">R-o-18</strain>
        <tissue evidence="2">Leaf</tissue>
    </source>
</reference>
<evidence type="ECO:0000313" key="2">
    <source>
        <dbReference type="EMBL" id="KAG5412005.1"/>
    </source>
</evidence>
<dbReference type="Pfam" id="PF13966">
    <property type="entry name" value="zf-RVT"/>
    <property type="match status" value="1"/>
</dbReference>
<organism evidence="2 3">
    <name type="scientific">Brassica rapa subsp. trilocularis</name>
    <dbReference type="NCBI Taxonomy" id="1813537"/>
    <lineage>
        <taxon>Eukaryota</taxon>
        <taxon>Viridiplantae</taxon>
        <taxon>Streptophyta</taxon>
        <taxon>Embryophyta</taxon>
        <taxon>Tracheophyta</taxon>
        <taxon>Spermatophyta</taxon>
        <taxon>Magnoliopsida</taxon>
        <taxon>eudicotyledons</taxon>
        <taxon>Gunneridae</taxon>
        <taxon>Pentapetalae</taxon>
        <taxon>rosids</taxon>
        <taxon>malvids</taxon>
        <taxon>Brassicales</taxon>
        <taxon>Brassicaceae</taxon>
        <taxon>Brassiceae</taxon>
        <taxon>Brassica</taxon>
    </lineage>
</organism>
<feature type="domain" description="Reverse transcriptase zinc-binding" evidence="1">
    <location>
        <begin position="228"/>
        <end position="312"/>
    </location>
</feature>
<accession>A0ABQ7NMG4</accession>
<keyword evidence="3" id="KW-1185">Reference proteome</keyword>
<dbReference type="EMBL" id="JADBGQ010000002">
    <property type="protein sequence ID" value="KAG5412005.1"/>
    <property type="molecule type" value="Genomic_DNA"/>
</dbReference>
<dbReference type="InterPro" id="IPR026960">
    <property type="entry name" value="RVT-Znf"/>
</dbReference>